<proteinExistence type="predicted"/>
<dbReference type="AlphaFoldDB" id="A0A392UJ67"/>
<dbReference type="Proteomes" id="UP000265520">
    <property type="component" value="Unassembled WGS sequence"/>
</dbReference>
<sequence length="30" mass="3512">MLGERQALLHNFSLQAQSSDIWQWQPDLAK</sequence>
<accession>A0A392UJ67</accession>
<dbReference type="EMBL" id="LXQA010819283">
    <property type="protein sequence ID" value="MCI72496.1"/>
    <property type="molecule type" value="Genomic_DNA"/>
</dbReference>
<reference evidence="1 2" key="1">
    <citation type="journal article" date="2018" name="Front. Plant Sci.">
        <title>Red Clover (Trifolium pratense) and Zigzag Clover (T. medium) - A Picture of Genomic Similarities and Differences.</title>
        <authorList>
            <person name="Dluhosova J."/>
            <person name="Istvanek J."/>
            <person name="Nedelnik J."/>
            <person name="Repkova J."/>
        </authorList>
    </citation>
    <scope>NUCLEOTIDE SEQUENCE [LARGE SCALE GENOMIC DNA]</scope>
    <source>
        <strain evidence="2">cv. 10/8</strain>
        <tissue evidence="1">Leaf</tissue>
    </source>
</reference>
<evidence type="ECO:0000313" key="1">
    <source>
        <dbReference type="EMBL" id="MCI72496.1"/>
    </source>
</evidence>
<protein>
    <submittedName>
        <fullName evidence="1">Uncharacterized protein</fullName>
    </submittedName>
</protein>
<keyword evidence="2" id="KW-1185">Reference proteome</keyword>
<name>A0A392UJ67_9FABA</name>
<comment type="caution">
    <text evidence="1">The sequence shown here is derived from an EMBL/GenBank/DDBJ whole genome shotgun (WGS) entry which is preliminary data.</text>
</comment>
<feature type="non-terminal residue" evidence="1">
    <location>
        <position position="30"/>
    </location>
</feature>
<evidence type="ECO:0000313" key="2">
    <source>
        <dbReference type="Proteomes" id="UP000265520"/>
    </source>
</evidence>
<organism evidence="1 2">
    <name type="scientific">Trifolium medium</name>
    <dbReference type="NCBI Taxonomy" id="97028"/>
    <lineage>
        <taxon>Eukaryota</taxon>
        <taxon>Viridiplantae</taxon>
        <taxon>Streptophyta</taxon>
        <taxon>Embryophyta</taxon>
        <taxon>Tracheophyta</taxon>
        <taxon>Spermatophyta</taxon>
        <taxon>Magnoliopsida</taxon>
        <taxon>eudicotyledons</taxon>
        <taxon>Gunneridae</taxon>
        <taxon>Pentapetalae</taxon>
        <taxon>rosids</taxon>
        <taxon>fabids</taxon>
        <taxon>Fabales</taxon>
        <taxon>Fabaceae</taxon>
        <taxon>Papilionoideae</taxon>
        <taxon>50 kb inversion clade</taxon>
        <taxon>NPAAA clade</taxon>
        <taxon>Hologalegina</taxon>
        <taxon>IRL clade</taxon>
        <taxon>Trifolieae</taxon>
        <taxon>Trifolium</taxon>
    </lineage>
</organism>